<sequence>MGKKRPRVDDIGKNSAKQLLRISRKDLMPLPDIPGEDREDEPIRPLAERQEGVYEHSLDGISALAIPCPKDEEEEKRLVESFLEGLKKLLSKENNWTFLQQLQQTLDCCVKCQVCSDACSIYLGSGKQEIYRPTFRSEAVRRIVNKYLKKGGRLFAKLRGNDIELNWTTIARLAELAYRCTMCRRCAAWCPMGSDNGLITHELRKLFSQEMGIAAKELHETGSMRQLKVGASTGISPRAFTDIIAFMEEEIEEKTGKKIKVPVDKKGADILLIHNSGEYLLWIENPAAFALIFEEAGLSWTLSSDLYGYEATNYGAWYDDIQFSRVALRQVGIAKKLGAKKIVIGECGHAAKALVVLADRILTDDMNFPRESALPLLEDIVCTNRIKLDPRKNNFPVTLHDPCSIVRLMGIVEPQRKILRAICPQFREMEPHGVDNYCCGGGSGFAFMSSMNFSDWRLTIAGRMKVKQIINAFKDVPDPSVKKYVCAPCSNCKGQLRDLLARYKLRETHGIHHGGLADLIANAMVDLKKQFIEWQ</sequence>
<keyword evidence="4" id="KW-0249">Electron transport</keyword>
<dbReference type="InterPro" id="IPR004017">
    <property type="entry name" value="Cys_rich_dom"/>
</dbReference>
<evidence type="ECO:0000259" key="9">
    <source>
        <dbReference type="Pfam" id="PF13183"/>
    </source>
</evidence>
<evidence type="ECO:0000256" key="5">
    <source>
        <dbReference type="ARBA" id="ARBA00023004"/>
    </source>
</evidence>
<evidence type="ECO:0000313" key="10">
    <source>
        <dbReference type="EMBL" id="NLW36269.1"/>
    </source>
</evidence>
<feature type="domain" description="Cysteine-rich" evidence="8">
    <location>
        <begin position="397"/>
        <end position="497"/>
    </location>
</feature>
<evidence type="ECO:0000256" key="6">
    <source>
        <dbReference type="ARBA" id="ARBA00023014"/>
    </source>
</evidence>
<evidence type="ECO:0000256" key="4">
    <source>
        <dbReference type="ARBA" id="ARBA00022982"/>
    </source>
</evidence>
<keyword evidence="2" id="KW-0004">4Fe-4S</keyword>
<dbReference type="Pfam" id="PF13183">
    <property type="entry name" value="Fer4_8"/>
    <property type="match status" value="1"/>
</dbReference>
<gene>
    <name evidence="10" type="ORF">GXY80_12465</name>
</gene>
<evidence type="ECO:0000313" key="11">
    <source>
        <dbReference type="Proteomes" id="UP000777265"/>
    </source>
</evidence>
<dbReference type="PANTHER" id="PTHR43551:SF1">
    <property type="entry name" value="HETERODISULFIDE REDUCTASE"/>
    <property type="match status" value="1"/>
</dbReference>
<keyword evidence="1" id="KW-0813">Transport</keyword>
<feature type="region of interest" description="Disordered" evidence="7">
    <location>
        <begin position="22"/>
        <end position="44"/>
    </location>
</feature>
<evidence type="ECO:0000256" key="7">
    <source>
        <dbReference type="SAM" id="MobiDB-lite"/>
    </source>
</evidence>
<dbReference type="PROSITE" id="PS00198">
    <property type="entry name" value="4FE4S_FER_1"/>
    <property type="match status" value="1"/>
</dbReference>
<dbReference type="PANTHER" id="PTHR43551">
    <property type="entry name" value="FUMARATE REDUCTASE IRON-SULFUR SUBUNIT"/>
    <property type="match status" value="1"/>
</dbReference>
<dbReference type="Pfam" id="PF02754">
    <property type="entry name" value="CCG"/>
    <property type="match status" value="1"/>
</dbReference>
<dbReference type="GO" id="GO:0051539">
    <property type="term" value="F:4 iron, 4 sulfur cluster binding"/>
    <property type="evidence" value="ECO:0007669"/>
    <property type="project" value="UniProtKB-KW"/>
</dbReference>
<dbReference type="InterPro" id="IPR017900">
    <property type="entry name" value="4Fe4S_Fe_S_CS"/>
</dbReference>
<feature type="domain" description="4Fe-4S ferredoxin-type" evidence="9">
    <location>
        <begin position="106"/>
        <end position="193"/>
    </location>
</feature>
<proteinExistence type="predicted"/>
<evidence type="ECO:0000256" key="2">
    <source>
        <dbReference type="ARBA" id="ARBA00022485"/>
    </source>
</evidence>
<dbReference type="SUPFAM" id="SSF46548">
    <property type="entry name" value="alpha-helical ferredoxin"/>
    <property type="match status" value="1"/>
</dbReference>
<dbReference type="Proteomes" id="UP000777265">
    <property type="component" value="Unassembled WGS sequence"/>
</dbReference>
<evidence type="ECO:0000259" key="8">
    <source>
        <dbReference type="Pfam" id="PF02754"/>
    </source>
</evidence>
<keyword evidence="3" id="KW-0479">Metal-binding</keyword>
<dbReference type="InterPro" id="IPR017896">
    <property type="entry name" value="4Fe4S_Fe-S-bd"/>
</dbReference>
<reference evidence="10" key="2">
    <citation type="submission" date="2020-01" db="EMBL/GenBank/DDBJ databases">
        <authorList>
            <person name="Campanaro S."/>
        </authorList>
    </citation>
    <scope>NUCLEOTIDE SEQUENCE</scope>
    <source>
        <strain evidence="10">AS06rmzACSIP_7</strain>
    </source>
</reference>
<dbReference type="EMBL" id="JAAYEE010000228">
    <property type="protein sequence ID" value="NLW36269.1"/>
    <property type="molecule type" value="Genomic_DNA"/>
</dbReference>
<evidence type="ECO:0000256" key="3">
    <source>
        <dbReference type="ARBA" id="ARBA00022723"/>
    </source>
</evidence>
<dbReference type="AlphaFoldDB" id="A0A971M5P4"/>
<dbReference type="GO" id="GO:0046872">
    <property type="term" value="F:metal ion binding"/>
    <property type="evidence" value="ECO:0007669"/>
    <property type="project" value="UniProtKB-KW"/>
</dbReference>
<dbReference type="Gene3D" id="1.10.1060.10">
    <property type="entry name" value="Alpha-helical ferredoxin"/>
    <property type="match status" value="1"/>
</dbReference>
<reference evidence="10" key="1">
    <citation type="journal article" date="2020" name="Biotechnol. Biofuels">
        <title>New insights from the biogas microbiome by comprehensive genome-resolved metagenomics of nearly 1600 species originating from multiple anaerobic digesters.</title>
        <authorList>
            <person name="Campanaro S."/>
            <person name="Treu L."/>
            <person name="Rodriguez-R L.M."/>
            <person name="Kovalovszki A."/>
            <person name="Ziels R.M."/>
            <person name="Maus I."/>
            <person name="Zhu X."/>
            <person name="Kougias P.G."/>
            <person name="Basile A."/>
            <person name="Luo G."/>
            <person name="Schluter A."/>
            <person name="Konstantinidis K.T."/>
            <person name="Angelidaki I."/>
        </authorList>
    </citation>
    <scope>NUCLEOTIDE SEQUENCE</scope>
    <source>
        <strain evidence="10">AS06rmzACSIP_7</strain>
    </source>
</reference>
<comment type="caution">
    <text evidence="10">The sequence shown here is derived from an EMBL/GenBank/DDBJ whole genome shotgun (WGS) entry which is preliminary data.</text>
</comment>
<dbReference type="InterPro" id="IPR009051">
    <property type="entry name" value="Helical_ferredxn"/>
</dbReference>
<accession>A0A971M5P4</accession>
<dbReference type="GO" id="GO:0016491">
    <property type="term" value="F:oxidoreductase activity"/>
    <property type="evidence" value="ECO:0007669"/>
    <property type="project" value="UniProtKB-ARBA"/>
</dbReference>
<organism evidence="10 11">
    <name type="scientific">Syntrophorhabdus aromaticivorans</name>
    <dbReference type="NCBI Taxonomy" id="328301"/>
    <lineage>
        <taxon>Bacteria</taxon>
        <taxon>Pseudomonadati</taxon>
        <taxon>Thermodesulfobacteriota</taxon>
        <taxon>Syntrophorhabdia</taxon>
        <taxon>Syntrophorhabdales</taxon>
        <taxon>Syntrophorhabdaceae</taxon>
        <taxon>Syntrophorhabdus</taxon>
    </lineage>
</organism>
<keyword evidence="6" id="KW-0411">Iron-sulfur</keyword>
<keyword evidence="5" id="KW-0408">Iron</keyword>
<name>A0A971M5P4_9BACT</name>
<evidence type="ECO:0000256" key="1">
    <source>
        <dbReference type="ARBA" id="ARBA00022448"/>
    </source>
</evidence>
<protein>
    <submittedName>
        <fullName evidence="10">(Fe-S)-binding protein</fullName>
    </submittedName>
</protein>